<keyword evidence="3" id="KW-1185">Reference proteome</keyword>
<feature type="coiled-coil region" evidence="1">
    <location>
        <begin position="49"/>
        <end position="253"/>
    </location>
</feature>
<dbReference type="EMBL" id="VSWD01000013">
    <property type="protein sequence ID" value="KAK3084063.1"/>
    <property type="molecule type" value="Genomic_DNA"/>
</dbReference>
<dbReference type="Proteomes" id="UP001186944">
    <property type="component" value="Unassembled WGS sequence"/>
</dbReference>
<dbReference type="InterPro" id="IPR038827">
    <property type="entry name" value="CCDC152"/>
</dbReference>
<dbReference type="AlphaFoldDB" id="A0AA88XGH8"/>
<reference evidence="2" key="1">
    <citation type="submission" date="2019-08" db="EMBL/GenBank/DDBJ databases">
        <title>The improved chromosome-level genome for the pearl oyster Pinctada fucata martensii using PacBio sequencing and Hi-C.</title>
        <authorList>
            <person name="Zheng Z."/>
        </authorList>
    </citation>
    <scope>NUCLEOTIDE SEQUENCE</scope>
    <source>
        <strain evidence="2">ZZ-2019</strain>
        <tissue evidence="2">Adductor muscle</tissue>
    </source>
</reference>
<organism evidence="2 3">
    <name type="scientific">Pinctada imbricata</name>
    <name type="common">Atlantic pearl-oyster</name>
    <name type="synonym">Pinctada martensii</name>
    <dbReference type="NCBI Taxonomy" id="66713"/>
    <lineage>
        <taxon>Eukaryota</taxon>
        <taxon>Metazoa</taxon>
        <taxon>Spiralia</taxon>
        <taxon>Lophotrochozoa</taxon>
        <taxon>Mollusca</taxon>
        <taxon>Bivalvia</taxon>
        <taxon>Autobranchia</taxon>
        <taxon>Pteriomorphia</taxon>
        <taxon>Pterioida</taxon>
        <taxon>Pterioidea</taxon>
        <taxon>Pteriidae</taxon>
        <taxon>Pinctada</taxon>
    </lineage>
</organism>
<sequence>MTDENFKTDDEKVNIHTGCDLDIFCESFDKWQTLTVELSSKNCEFTEKIERLEKQKNEDLARIYELNAENMRLRDSLKQVNKRLDYICDLEEELRKKKGILKEKEDEIASMEKNVEGLKVNHESEKRSLLEKQNIERIQTEKDMKDRHEEELNILREQLCRKDLEIGELEKRFHEKEEEVRKESMKISMEYEDRISKLKQKIATATSKAHGSSNQDIYRMKLQNMKLEYENTIRQLHQTIADLEGRLTNQNRVSASAIGASSGRKRKY</sequence>
<name>A0AA88XGH8_PINIB</name>
<evidence type="ECO:0000313" key="3">
    <source>
        <dbReference type="Proteomes" id="UP001186944"/>
    </source>
</evidence>
<evidence type="ECO:0000313" key="2">
    <source>
        <dbReference type="EMBL" id="KAK3084063.1"/>
    </source>
</evidence>
<dbReference type="PANTHER" id="PTHR35253">
    <property type="entry name" value="COILED-COIL DOMAIN-CONTAINING PROTEIN 152"/>
    <property type="match status" value="1"/>
</dbReference>
<accession>A0AA88XGH8</accession>
<keyword evidence="1" id="KW-0175">Coiled coil</keyword>
<dbReference type="PANTHER" id="PTHR35253:SF1">
    <property type="entry name" value="COILED-COIL DOMAIN-CONTAINING PROTEIN 152"/>
    <property type="match status" value="1"/>
</dbReference>
<gene>
    <name evidence="2" type="ORF">FSP39_007471</name>
</gene>
<evidence type="ECO:0000256" key="1">
    <source>
        <dbReference type="SAM" id="Coils"/>
    </source>
</evidence>
<comment type="caution">
    <text evidence="2">The sequence shown here is derived from an EMBL/GenBank/DDBJ whole genome shotgun (WGS) entry which is preliminary data.</text>
</comment>
<protein>
    <submittedName>
        <fullName evidence="2">Uncharacterized protein</fullName>
    </submittedName>
</protein>
<proteinExistence type="predicted"/>